<evidence type="ECO:0000259" key="7">
    <source>
        <dbReference type="PROSITE" id="PS50975"/>
    </source>
</evidence>
<evidence type="ECO:0000256" key="3">
    <source>
        <dbReference type="ARBA" id="ARBA00022741"/>
    </source>
</evidence>
<dbReference type="OrthoDB" id="9807469at2"/>
<dbReference type="PROSITE" id="PS00866">
    <property type="entry name" value="CPSASE_1"/>
    <property type="match status" value="1"/>
</dbReference>
<dbReference type="GO" id="GO:0004075">
    <property type="term" value="F:biotin carboxylase activity"/>
    <property type="evidence" value="ECO:0007669"/>
    <property type="project" value="UniProtKB-EC"/>
</dbReference>
<dbReference type="InterPro" id="IPR005479">
    <property type="entry name" value="CPAse_ATP-bd"/>
</dbReference>
<evidence type="ECO:0000313" key="9">
    <source>
        <dbReference type="EMBL" id="SFQ20537.1"/>
    </source>
</evidence>
<evidence type="ECO:0000256" key="2">
    <source>
        <dbReference type="ARBA" id="ARBA00022598"/>
    </source>
</evidence>
<keyword evidence="10" id="KW-1185">Reference proteome</keyword>
<evidence type="ECO:0000256" key="4">
    <source>
        <dbReference type="ARBA" id="ARBA00022840"/>
    </source>
</evidence>
<dbReference type="Gene3D" id="3.30.470.20">
    <property type="entry name" value="ATP-grasp fold, B domain"/>
    <property type="match status" value="1"/>
</dbReference>
<keyword evidence="3 6" id="KW-0547">Nucleotide-binding</keyword>
<dbReference type="InterPro" id="IPR011054">
    <property type="entry name" value="Rudment_hybrid_motif"/>
</dbReference>
<evidence type="ECO:0000256" key="6">
    <source>
        <dbReference type="PROSITE-ProRule" id="PRU00409"/>
    </source>
</evidence>
<dbReference type="Pfam" id="PF02785">
    <property type="entry name" value="Biotin_carb_C"/>
    <property type="match status" value="1"/>
</dbReference>
<dbReference type="InterPro" id="IPR011764">
    <property type="entry name" value="Biotin_carboxylation_dom"/>
</dbReference>
<dbReference type="AlphaFoldDB" id="A0A1I5WLS3"/>
<evidence type="ECO:0000313" key="10">
    <source>
        <dbReference type="Proteomes" id="UP000198734"/>
    </source>
</evidence>
<feature type="domain" description="ATP-grasp" evidence="7">
    <location>
        <begin position="119"/>
        <end position="316"/>
    </location>
</feature>
<dbReference type="InterPro" id="IPR050856">
    <property type="entry name" value="Biotin_carboxylase_complex"/>
</dbReference>
<dbReference type="Pfam" id="PF02786">
    <property type="entry name" value="CPSase_L_D2"/>
    <property type="match status" value="1"/>
</dbReference>
<gene>
    <name evidence="9" type="ORF">SAMN05421670_1333</name>
</gene>
<dbReference type="InterPro" id="IPR005482">
    <property type="entry name" value="Biotin_COase_C"/>
</dbReference>
<name>A0A1I5WLS3_9BACI</name>
<protein>
    <recommendedName>
        <fullName evidence="1">biotin carboxylase</fullName>
        <ecNumber evidence="1">6.3.4.14</ecNumber>
    </recommendedName>
</protein>
<dbReference type="PANTHER" id="PTHR18866">
    <property type="entry name" value="CARBOXYLASE:PYRUVATE/ACETYL-COA/PROPIONYL-COA CARBOXYLASE"/>
    <property type="match status" value="1"/>
</dbReference>
<organism evidence="9 10">
    <name type="scientific">Psychrobacillus psychrotolerans</name>
    <dbReference type="NCBI Taxonomy" id="126156"/>
    <lineage>
        <taxon>Bacteria</taxon>
        <taxon>Bacillati</taxon>
        <taxon>Bacillota</taxon>
        <taxon>Bacilli</taxon>
        <taxon>Bacillales</taxon>
        <taxon>Bacillaceae</taxon>
        <taxon>Psychrobacillus</taxon>
    </lineage>
</organism>
<accession>A0A1I5WLS3</accession>
<dbReference type="PROSITE" id="PS50975">
    <property type="entry name" value="ATP_GRASP"/>
    <property type="match status" value="1"/>
</dbReference>
<evidence type="ECO:0000256" key="1">
    <source>
        <dbReference type="ARBA" id="ARBA00013263"/>
    </source>
</evidence>
<dbReference type="Proteomes" id="UP000198734">
    <property type="component" value="Unassembled WGS sequence"/>
</dbReference>
<dbReference type="Pfam" id="PF00289">
    <property type="entry name" value="Biotin_carb_N"/>
    <property type="match status" value="1"/>
</dbReference>
<keyword evidence="2" id="KW-0436">Ligase</keyword>
<feature type="domain" description="Biotin carboxylation" evidence="8">
    <location>
        <begin position="1"/>
        <end position="445"/>
    </location>
</feature>
<dbReference type="RefSeq" id="WP_093535340.1">
    <property type="nucleotide sequence ID" value="NZ_FOXU01000001.1"/>
</dbReference>
<dbReference type="InterPro" id="IPR005481">
    <property type="entry name" value="BC-like_N"/>
</dbReference>
<dbReference type="GO" id="GO:0046872">
    <property type="term" value="F:metal ion binding"/>
    <property type="evidence" value="ECO:0007669"/>
    <property type="project" value="InterPro"/>
</dbReference>
<keyword evidence="4 6" id="KW-0067">ATP-binding</keyword>
<dbReference type="SUPFAM" id="SSF52440">
    <property type="entry name" value="PreATP-grasp domain"/>
    <property type="match status" value="1"/>
</dbReference>
<dbReference type="FunFam" id="3.40.50.20:FF:000010">
    <property type="entry name" value="Propionyl-CoA carboxylase subunit alpha"/>
    <property type="match status" value="1"/>
</dbReference>
<dbReference type="PROSITE" id="PS00867">
    <property type="entry name" value="CPSASE_2"/>
    <property type="match status" value="1"/>
</dbReference>
<dbReference type="InterPro" id="IPR016185">
    <property type="entry name" value="PreATP-grasp_dom_sf"/>
</dbReference>
<dbReference type="SUPFAM" id="SSF51246">
    <property type="entry name" value="Rudiment single hybrid motif"/>
    <property type="match status" value="1"/>
</dbReference>
<evidence type="ECO:0000259" key="8">
    <source>
        <dbReference type="PROSITE" id="PS50979"/>
    </source>
</evidence>
<dbReference type="GO" id="GO:0005524">
    <property type="term" value="F:ATP binding"/>
    <property type="evidence" value="ECO:0007669"/>
    <property type="project" value="UniProtKB-UniRule"/>
</dbReference>
<dbReference type="InterPro" id="IPR011761">
    <property type="entry name" value="ATP-grasp"/>
</dbReference>
<dbReference type="EC" id="6.3.4.14" evidence="1"/>
<dbReference type="SUPFAM" id="SSF56059">
    <property type="entry name" value="Glutathione synthetase ATP-binding domain-like"/>
    <property type="match status" value="1"/>
</dbReference>
<evidence type="ECO:0000256" key="5">
    <source>
        <dbReference type="ARBA" id="ARBA00023267"/>
    </source>
</evidence>
<dbReference type="PROSITE" id="PS50979">
    <property type="entry name" value="BC"/>
    <property type="match status" value="1"/>
</dbReference>
<dbReference type="SMART" id="SM00878">
    <property type="entry name" value="Biotin_carb_C"/>
    <property type="match status" value="1"/>
</dbReference>
<dbReference type="STRING" id="126156.SAMN05421670_1333"/>
<dbReference type="EMBL" id="FOXU01000001">
    <property type="protein sequence ID" value="SFQ20537.1"/>
    <property type="molecule type" value="Genomic_DNA"/>
</dbReference>
<dbReference type="PANTHER" id="PTHR18866:SF33">
    <property type="entry name" value="METHYLCROTONOYL-COA CARBOXYLASE SUBUNIT ALPHA, MITOCHONDRIAL-RELATED"/>
    <property type="match status" value="1"/>
</dbReference>
<keyword evidence="5" id="KW-0092">Biotin</keyword>
<proteinExistence type="predicted"/>
<sequence length="453" mass="50681">MKKVLIANRGEIARRIIKTCKRLNIETVAIYSEADKDLPYVKEADYAFEIGLSQVQQSYLKVDDIIALAKREKVDAIHPGYGFLSENADFARKAEAEGIVFIGPSPDTMEKMGDKIESRITMINANVPVVPGTEAGLASVEDAITAASSIGYPIMLKASAGGGGIGMIRCDDEETLLKHFESIKTRAKSYFGSDVVFLEKFIDSSRHIEVQIFGDIHGNIVHLFERNCSVQRRNQKVLEEAPSPNFPQEAREKLWEAAVNAAKAVNYINAGTVEFIVDHNHQFYFLEMNTRLQVEHPITEAITGYDLVEWQLRVAAGEELPVRDQASIKSNGHAIEFRIYAEDPKTFFPSPGTITVQNWETDEDVRIDAGYAEGDKVTPFYDPMISKVIIHAENRKLAIESAQKVFSSAKIEGVKTNIPLFQQFLDDESFISGEYSTSVLGEWMDKQREEVSK</sequence>
<reference evidence="10" key="1">
    <citation type="submission" date="2016-10" db="EMBL/GenBank/DDBJ databases">
        <authorList>
            <person name="Varghese N."/>
            <person name="Submissions S."/>
        </authorList>
    </citation>
    <scope>NUCLEOTIDE SEQUENCE [LARGE SCALE GENOMIC DNA]</scope>
    <source>
        <strain evidence="10">DSM 11706</strain>
    </source>
</reference>